<dbReference type="InterPro" id="IPR003656">
    <property type="entry name" value="Znf_BED"/>
</dbReference>
<evidence type="ECO:0000256" key="2">
    <source>
        <dbReference type="ARBA" id="ARBA00022771"/>
    </source>
</evidence>
<keyword evidence="3" id="KW-0862">Zinc</keyword>
<evidence type="ECO:0000313" key="7">
    <source>
        <dbReference type="Proteomes" id="UP001346869"/>
    </source>
</evidence>
<dbReference type="InterPro" id="IPR036236">
    <property type="entry name" value="Znf_C2H2_sf"/>
</dbReference>
<evidence type="ECO:0000256" key="4">
    <source>
        <dbReference type="PROSITE-ProRule" id="PRU00027"/>
    </source>
</evidence>
<dbReference type="PROSITE" id="PS50808">
    <property type="entry name" value="ZF_BED"/>
    <property type="match status" value="1"/>
</dbReference>
<reference evidence="6 7" key="1">
    <citation type="journal article" date="2023" name="Genes (Basel)">
        <title>Chromosome-Level Genome Assembly and Circadian Gene Repertoire of the Patagonia Blennie Eleginops maclovinus-The Closest Ancestral Proxy of Antarctic Cryonotothenioids.</title>
        <authorList>
            <person name="Cheng C.C."/>
            <person name="Rivera-Colon A.G."/>
            <person name="Minhas B.F."/>
            <person name="Wilson L."/>
            <person name="Rayamajhi N."/>
            <person name="Vargas-Chacoff L."/>
            <person name="Catchen J.M."/>
        </authorList>
    </citation>
    <scope>NUCLEOTIDE SEQUENCE [LARGE SCALE GENOMIC DNA]</scope>
    <source>
        <strain evidence="6">JMC-PN-2008</strain>
    </source>
</reference>
<dbReference type="EMBL" id="JAUZQC010000008">
    <property type="protein sequence ID" value="KAK5868089.1"/>
    <property type="molecule type" value="Genomic_DNA"/>
</dbReference>
<protein>
    <recommendedName>
        <fullName evidence="5">BED-type domain-containing protein</fullName>
    </recommendedName>
</protein>
<keyword evidence="7" id="KW-1185">Reference proteome</keyword>
<dbReference type="GO" id="GO:0008270">
    <property type="term" value="F:zinc ion binding"/>
    <property type="evidence" value="ECO:0007669"/>
    <property type="project" value="UniProtKB-KW"/>
</dbReference>
<accession>A0AAN7XW47</accession>
<gene>
    <name evidence="6" type="ORF">PBY51_012531</name>
</gene>
<organism evidence="6 7">
    <name type="scientific">Eleginops maclovinus</name>
    <name type="common">Patagonian blennie</name>
    <name type="synonym">Eleginus maclovinus</name>
    <dbReference type="NCBI Taxonomy" id="56733"/>
    <lineage>
        <taxon>Eukaryota</taxon>
        <taxon>Metazoa</taxon>
        <taxon>Chordata</taxon>
        <taxon>Craniata</taxon>
        <taxon>Vertebrata</taxon>
        <taxon>Euteleostomi</taxon>
        <taxon>Actinopterygii</taxon>
        <taxon>Neopterygii</taxon>
        <taxon>Teleostei</taxon>
        <taxon>Neoteleostei</taxon>
        <taxon>Acanthomorphata</taxon>
        <taxon>Eupercaria</taxon>
        <taxon>Perciformes</taxon>
        <taxon>Notothenioidei</taxon>
        <taxon>Eleginopidae</taxon>
        <taxon>Eleginops</taxon>
    </lineage>
</organism>
<dbReference type="GO" id="GO:0003677">
    <property type="term" value="F:DNA binding"/>
    <property type="evidence" value="ECO:0007669"/>
    <property type="project" value="InterPro"/>
</dbReference>
<name>A0AAN7XW47_ELEMC</name>
<evidence type="ECO:0000256" key="3">
    <source>
        <dbReference type="ARBA" id="ARBA00022833"/>
    </source>
</evidence>
<evidence type="ECO:0000256" key="1">
    <source>
        <dbReference type="ARBA" id="ARBA00022723"/>
    </source>
</evidence>
<dbReference type="SUPFAM" id="SSF57667">
    <property type="entry name" value="beta-beta-alpha zinc fingers"/>
    <property type="match status" value="1"/>
</dbReference>
<comment type="caution">
    <text evidence="6">The sequence shown here is derived from an EMBL/GenBank/DDBJ whole genome shotgun (WGS) entry which is preliminary data.</text>
</comment>
<proteinExistence type="predicted"/>
<dbReference type="SMART" id="SM00614">
    <property type="entry name" value="ZnF_BED"/>
    <property type="match status" value="1"/>
</dbReference>
<evidence type="ECO:0000313" key="6">
    <source>
        <dbReference type="EMBL" id="KAK5868089.1"/>
    </source>
</evidence>
<keyword evidence="2 4" id="KW-0863">Zinc-finger</keyword>
<dbReference type="Pfam" id="PF02892">
    <property type="entry name" value="zf-BED"/>
    <property type="match status" value="1"/>
</dbReference>
<sequence>MESSEIDAAEHADTEELVPKKGAVSVVWKFFGFKKSDVYQTSILCKCCRAKVVFGGGNTSNLLHHLSRKHVVEYQECMKLRSAPSTSAGNTGKAKEKSSQMTLRDAFARGTAYDKKSKRWVEITNSITIHIAKDMVPLSTVEKGRLHEDDPHAGS</sequence>
<evidence type="ECO:0000259" key="5">
    <source>
        <dbReference type="PROSITE" id="PS50808"/>
    </source>
</evidence>
<keyword evidence="1" id="KW-0479">Metal-binding</keyword>
<dbReference type="Proteomes" id="UP001346869">
    <property type="component" value="Unassembled WGS sequence"/>
</dbReference>
<dbReference type="AlphaFoldDB" id="A0AAN7XW47"/>
<reference evidence="6 7" key="2">
    <citation type="journal article" date="2023" name="Mol. Biol. Evol.">
        <title>Genomics of Secondarily Temperate Adaptation in the Only Non-Antarctic Icefish.</title>
        <authorList>
            <person name="Rivera-Colon A.G."/>
            <person name="Rayamajhi N."/>
            <person name="Minhas B.F."/>
            <person name="Madrigal G."/>
            <person name="Bilyk K.T."/>
            <person name="Yoon V."/>
            <person name="Hune M."/>
            <person name="Gregory S."/>
            <person name="Cheng C.H.C."/>
            <person name="Catchen J.M."/>
        </authorList>
    </citation>
    <scope>NUCLEOTIDE SEQUENCE [LARGE SCALE GENOMIC DNA]</scope>
    <source>
        <strain evidence="6">JMC-PN-2008</strain>
    </source>
</reference>
<feature type="domain" description="BED-type" evidence="5">
    <location>
        <begin position="22"/>
        <end position="77"/>
    </location>
</feature>